<evidence type="ECO:0000313" key="1">
    <source>
        <dbReference type="EMBL" id="KAI0051332.1"/>
    </source>
</evidence>
<dbReference type="EMBL" id="MU275853">
    <property type="protein sequence ID" value="KAI0051332.1"/>
    <property type="molecule type" value="Genomic_DNA"/>
</dbReference>
<protein>
    <submittedName>
        <fullName evidence="1">Uncharacterized protein</fullName>
    </submittedName>
</protein>
<keyword evidence="2" id="KW-1185">Reference proteome</keyword>
<dbReference type="Proteomes" id="UP000814033">
    <property type="component" value="Unassembled WGS sequence"/>
</dbReference>
<evidence type="ECO:0000313" key="2">
    <source>
        <dbReference type="Proteomes" id="UP000814033"/>
    </source>
</evidence>
<accession>A0ACB8S599</accession>
<reference evidence="1" key="1">
    <citation type="submission" date="2021-02" db="EMBL/GenBank/DDBJ databases">
        <authorList>
            <consortium name="DOE Joint Genome Institute"/>
            <person name="Ahrendt S."/>
            <person name="Looney B.P."/>
            <person name="Miyauchi S."/>
            <person name="Morin E."/>
            <person name="Drula E."/>
            <person name="Courty P.E."/>
            <person name="Chicoki N."/>
            <person name="Fauchery L."/>
            <person name="Kohler A."/>
            <person name="Kuo A."/>
            <person name="Labutti K."/>
            <person name="Pangilinan J."/>
            <person name="Lipzen A."/>
            <person name="Riley R."/>
            <person name="Andreopoulos W."/>
            <person name="He G."/>
            <person name="Johnson J."/>
            <person name="Barry K.W."/>
            <person name="Grigoriev I.V."/>
            <person name="Nagy L."/>
            <person name="Hibbett D."/>
            <person name="Henrissat B."/>
            <person name="Matheny P.B."/>
            <person name="Labbe J."/>
            <person name="Martin F."/>
        </authorList>
    </citation>
    <scope>NUCLEOTIDE SEQUENCE</scope>
    <source>
        <strain evidence="1">FP105234-sp</strain>
    </source>
</reference>
<sequence length="184" mass="20281">MPSSSPAASRRTIIASGDAPITHRVFAKSAPRWTSQNAYVYRRSMRVAHTVDVQRLLCIVRSKLLITFGDAIKASTSHPLVSRVGCEVGLAGESWSCTIDGPRIQNTRRTYEVEVRYVASAVLSQARDPRSPVQSTPGCAPHEECLGEKMHVEDYPDDSCEIYQSACVGPLRTDCHCSPCLYPR</sequence>
<proteinExistence type="predicted"/>
<comment type="caution">
    <text evidence="1">The sequence shown here is derived from an EMBL/GenBank/DDBJ whole genome shotgun (WGS) entry which is preliminary data.</text>
</comment>
<name>A0ACB8S599_9AGAM</name>
<reference evidence="1" key="2">
    <citation type="journal article" date="2022" name="New Phytol.">
        <title>Evolutionary transition to the ectomycorrhizal habit in the genomes of a hyperdiverse lineage of mushroom-forming fungi.</title>
        <authorList>
            <person name="Looney B."/>
            <person name="Miyauchi S."/>
            <person name="Morin E."/>
            <person name="Drula E."/>
            <person name="Courty P.E."/>
            <person name="Kohler A."/>
            <person name="Kuo A."/>
            <person name="LaButti K."/>
            <person name="Pangilinan J."/>
            <person name="Lipzen A."/>
            <person name="Riley R."/>
            <person name="Andreopoulos W."/>
            <person name="He G."/>
            <person name="Johnson J."/>
            <person name="Nolan M."/>
            <person name="Tritt A."/>
            <person name="Barry K.W."/>
            <person name="Grigoriev I.V."/>
            <person name="Nagy L.G."/>
            <person name="Hibbett D."/>
            <person name="Henrissat B."/>
            <person name="Matheny P.B."/>
            <person name="Labbe J."/>
            <person name="Martin F.M."/>
        </authorList>
    </citation>
    <scope>NUCLEOTIDE SEQUENCE</scope>
    <source>
        <strain evidence="1">FP105234-sp</strain>
    </source>
</reference>
<organism evidence="1 2">
    <name type="scientific">Auriscalpium vulgare</name>
    <dbReference type="NCBI Taxonomy" id="40419"/>
    <lineage>
        <taxon>Eukaryota</taxon>
        <taxon>Fungi</taxon>
        <taxon>Dikarya</taxon>
        <taxon>Basidiomycota</taxon>
        <taxon>Agaricomycotina</taxon>
        <taxon>Agaricomycetes</taxon>
        <taxon>Russulales</taxon>
        <taxon>Auriscalpiaceae</taxon>
        <taxon>Auriscalpium</taxon>
    </lineage>
</organism>
<gene>
    <name evidence="1" type="ORF">FA95DRAFT_1676047</name>
</gene>